<dbReference type="GO" id="GO:0003690">
    <property type="term" value="F:double-stranded DNA binding"/>
    <property type="evidence" value="ECO:0007669"/>
    <property type="project" value="UniProtKB-UniRule"/>
</dbReference>
<comment type="caution">
    <text evidence="6">The sequence shown here is derived from an EMBL/GenBank/DDBJ whole genome shotgun (WGS) entry which is preliminary data.</text>
</comment>
<feature type="compositionally biased region" description="Basic residues" evidence="4">
    <location>
        <begin position="264"/>
        <end position="276"/>
    </location>
</feature>
<dbReference type="GO" id="GO:0006303">
    <property type="term" value="P:double-strand break repair via nonhomologous end joining"/>
    <property type="evidence" value="ECO:0007669"/>
    <property type="project" value="UniProtKB-UniRule"/>
</dbReference>
<keyword evidence="3" id="KW-0234">DNA repair</keyword>
<dbReference type="PIRSF" id="PIRSF006493">
    <property type="entry name" value="Prok_Ku"/>
    <property type="match status" value="1"/>
</dbReference>
<comment type="similarity">
    <text evidence="3">Belongs to the prokaryotic Ku family.</text>
</comment>
<evidence type="ECO:0000256" key="1">
    <source>
        <dbReference type="ARBA" id="ARBA00023125"/>
    </source>
</evidence>
<evidence type="ECO:0000256" key="2">
    <source>
        <dbReference type="ARBA" id="ARBA00023172"/>
    </source>
</evidence>
<feature type="domain" description="Ku" evidence="5">
    <location>
        <begin position="53"/>
        <end position="181"/>
    </location>
</feature>
<dbReference type="Gene3D" id="2.40.290.10">
    <property type="match status" value="1"/>
</dbReference>
<feature type="region of interest" description="Disordered" evidence="4">
    <location>
        <begin position="253"/>
        <end position="276"/>
    </location>
</feature>
<dbReference type="EMBL" id="ACJM01000004">
    <property type="protein sequence ID" value="EEG78241.1"/>
    <property type="molecule type" value="Genomic_DNA"/>
</dbReference>
<dbReference type="SUPFAM" id="SSF100939">
    <property type="entry name" value="SPOC domain-like"/>
    <property type="match status" value="1"/>
</dbReference>
<dbReference type="AlphaFoldDB" id="C0GF59"/>
<comment type="subunit">
    <text evidence="3">Homodimer. Interacts with LigD.</text>
</comment>
<reference evidence="6 7" key="1">
    <citation type="submission" date="2009-02" db="EMBL/GenBank/DDBJ databases">
        <title>Sequencing of the draft genome and assembly of Dethiobacter alkaliphilus AHT 1.</title>
        <authorList>
            <consortium name="US DOE Joint Genome Institute (JGI-PGF)"/>
            <person name="Lucas S."/>
            <person name="Copeland A."/>
            <person name="Lapidus A."/>
            <person name="Glavina del Rio T."/>
            <person name="Dalin E."/>
            <person name="Tice H."/>
            <person name="Bruce D."/>
            <person name="Goodwin L."/>
            <person name="Pitluck S."/>
            <person name="Larimer F."/>
            <person name="Land M.L."/>
            <person name="Hauser L."/>
            <person name="Muyzer G."/>
        </authorList>
    </citation>
    <scope>NUCLEOTIDE SEQUENCE [LARGE SCALE GENOMIC DNA]</scope>
    <source>
        <strain evidence="6 7">AHT 1</strain>
    </source>
</reference>
<sequence>MLRTIWKGAISFGLVSVPIKLFPATEQKDVKFRYLHKECQAPIRYQRVCSACGKEVTQEDIVRGYEYESGRFVIINEEDLDKIPDDRTRTIDIIDFVSLEEIDPLYFDKTYYLAPGEAGEKPYSLLRQAMAETGKIAVAKVVIRNKESLAVVRGYQDYLVMETIYYPDEIRNPAQLPGFDRKIELHDNEMKMARELIENLATTFEPEKYTDEYRKKLLEMIHAKIEGEQIAVPEVAAQGKVVDLMDALKASVEMAKKSSDKEKKPARKKRKKASGE</sequence>
<dbReference type="FunFam" id="2.40.290.10:FF:000004">
    <property type="entry name" value="Non-homologous end joining protein Ku"/>
    <property type="match status" value="1"/>
</dbReference>
<dbReference type="STRING" id="555088.DealDRAFT_1118"/>
<dbReference type="InterPro" id="IPR016194">
    <property type="entry name" value="SPOC-like_C_dom_sf"/>
</dbReference>
<protein>
    <recommendedName>
        <fullName evidence="3">Non-homologous end joining protein Ku</fullName>
    </recommendedName>
</protein>
<evidence type="ECO:0000313" key="6">
    <source>
        <dbReference type="EMBL" id="EEG78241.1"/>
    </source>
</evidence>
<evidence type="ECO:0000256" key="3">
    <source>
        <dbReference type="HAMAP-Rule" id="MF_01875"/>
    </source>
</evidence>
<keyword evidence="3" id="KW-0227">DNA damage</keyword>
<keyword evidence="2 3" id="KW-0233">DNA recombination</keyword>
<dbReference type="PANTHER" id="PTHR41251:SF1">
    <property type="entry name" value="NON-HOMOLOGOUS END JOINING PROTEIN KU"/>
    <property type="match status" value="1"/>
</dbReference>
<dbReference type="NCBIfam" id="TIGR02772">
    <property type="entry name" value="Ku_bact"/>
    <property type="match status" value="1"/>
</dbReference>
<evidence type="ECO:0000259" key="5">
    <source>
        <dbReference type="SMART" id="SM00559"/>
    </source>
</evidence>
<dbReference type="GO" id="GO:0006310">
    <property type="term" value="P:DNA recombination"/>
    <property type="evidence" value="ECO:0007669"/>
    <property type="project" value="UniProtKB-KW"/>
</dbReference>
<dbReference type="SMART" id="SM00559">
    <property type="entry name" value="Ku78"/>
    <property type="match status" value="1"/>
</dbReference>
<feature type="compositionally biased region" description="Basic and acidic residues" evidence="4">
    <location>
        <begin position="254"/>
        <end position="263"/>
    </location>
</feature>
<dbReference type="Proteomes" id="UP000006443">
    <property type="component" value="Unassembled WGS sequence"/>
</dbReference>
<keyword evidence="1 3" id="KW-0238">DNA-binding</keyword>
<accession>C0GF59</accession>
<keyword evidence="7" id="KW-1185">Reference proteome</keyword>
<dbReference type="InterPro" id="IPR006164">
    <property type="entry name" value="DNA_bd_Ku70/Ku80"/>
</dbReference>
<organism evidence="6 7">
    <name type="scientific">Dethiobacter alkaliphilus AHT 1</name>
    <dbReference type="NCBI Taxonomy" id="555088"/>
    <lineage>
        <taxon>Bacteria</taxon>
        <taxon>Bacillati</taxon>
        <taxon>Bacillota</taxon>
        <taxon>Dethiobacteria</taxon>
        <taxon>Dethiobacterales</taxon>
        <taxon>Dethiobacteraceae</taxon>
        <taxon>Dethiobacter</taxon>
    </lineage>
</organism>
<dbReference type="HAMAP" id="MF_01875">
    <property type="entry name" value="Prokaryotic_Ku"/>
    <property type="match status" value="1"/>
</dbReference>
<name>C0GF59_DETAL</name>
<evidence type="ECO:0000256" key="4">
    <source>
        <dbReference type="SAM" id="MobiDB-lite"/>
    </source>
</evidence>
<proteinExistence type="inferred from homology"/>
<dbReference type="Pfam" id="PF02735">
    <property type="entry name" value="Ku"/>
    <property type="match status" value="1"/>
</dbReference>
<evidence type="ECO:0000313" key="7">
    <source>
        <dbReference type="Proteomes" id="UP000006443"/>
    </source>
</evidence>
<gene>
    <name evidence="3" type="primary">ku</name>
    <name evidence="6" type="ORF">DealDRAFT_1118</name>
</gene>
<dbReference type="eggNOG" id="COG1273">
    <property type="taxonomic scope" value="Bacteria"/>
</dbReference>
<comment type="function">
    <text evidence="3">With LigD forms a non-homologous end joining (NHEJ) DNA repair enzyme, which repairs dsDNA breaks with reduced fidelity. Binds linear dsDNA with 5'- and 3'- overhangs but not closed circular dsDNA nor ssDNA. Recruits and stimulates the ligase activity of LigD.</text>
</comment>
<dbReference type="CDD" id="cd00789">
    <property type="entry name" value="KU_like"/>
    <property type="match status" value="1"/>
</dbReference>
<dbReference type="PANTHER" id="PTHR41251">
    <property type="entry name" value="NON-HOMOLOGOUS END JOINING PROTEIN KU"/>
    <property type="match status" value="1"/>
</dbReference>
<dbReference type="InterPro" id="IPR009187">
    <property type="entry name" value="Prok_Ku"/>
</dbReference>